<dbReference type="Ensembl" id="ENSGAGT00000025865.1">
    <property type="protein sequence ID" value="ENSGAGP00000022707.1"/>
    <property type="gene ID" value="ENSGAGG00000016646.1"/>
</dbReference>
<reference evidence="3" key="1">
    <citation type="journal article" date="2017" name="PLoS ONE">
        <title>The Agassiz's desert tortoise genome provides a resource for the conservation of a threatened species.</title>
        <authorList>
            <person name="Tollis M."/>
            <person name="DeNardo D.F."/>
            <person name="Cornelius J.A."/>
            <person name="Dolby G.A."/>
            <person name="Edwards T."/>
            <person name="Henen B.T."/>
            <person name="Karl A.E."/>
            <person name="Murphy R.W."/>
            <person name="Kusumi K."/>
        </authorList>
    </citation>
    <scope>NUCLEOTIDE SEQUENCE [LARGE SCALE GENOMIC DNA]</scope>
</reference>
<reference evidence="2" key="3">
    <citation type="submission" date="2025-09" db="UniProtKB">
        <authorList>
            <consortium name="Ensembl"/>
        </authorList>
    </citation>
    <scope>IDENTIFICATION</scope>
</reference>
<dbReference type="STRING" id="38772.ENSGAGP00000022707"/>
<sequence>MYRATGWEKDSRRRVAAASTTSYSRSYQERENSGLTEGAGNPRGDPTSAEELGCQKPTCQQQEQHTGAYVLIPPNETRRNQIQKIANKELENLERWKEQHRPGPINMKPQKLGGTESEAEARQKQHIRHLQSKYQQKLKREEYARIKKETEEAEILTMKMIQREKADKLEEKRRQQEKQRREMFNEDHYFKTTELLDRLDLGLPKRNSCQMANPSPESTAWTRSRTYKQRLQEDENRRLQEKKAEQRRKGELLELRREQEEQERTKVHQNEQRKVNNAFLDRLQNKSQPSSIHQSGHFENMDRFGGDSWHSRYFE</sequence>
<dbReference type="Proteomes" id="UP000291020">
    <property type="component" value="Unassembled WGS sequence"/>
</dbReference>
<dbReference type="PANTHER" id="PTHR22529">
    <property type="entry name" value="EPITHELIAL-STROMAL INTERACTION PROTEIN 1"/>
    <property type="match status" value="1"/>
</dbReference>
<feature type="region of interest" description="Disordered" evidence="1">
    <location>
        <begin position="1"/>
        <end position="62"/>
    </location>
</feature>
<dbReference type="PANTHER" id="PTHR22529:SF1">
    <property type="entry name" value="EPITHELIAL-STROMAL INTERACTION PROTEIN 1"/>
    <property type="match status" value="1"/>
</dbReference>
<feature type="compositionally biased region" description="Polar residues" evidence="1">
    <location>
        <begin position="207"/>
        <end position="224"/>
    </location>
</feature>
<feature type="compositionally biased region" description="Polar residues" evidence="1">
    <location>
        <begin position="285"/>
        <end position="294"/>
    </location>
</feature>
<evidence type="ECO:0000313" key="3">
    <source>
        <dbReference type="Proteomes" id="UP000291020"/>
    </source>
</evidence>
<feature type="compositionally biased region" description="Low complexity" evidence="1">
    <location>
        <begin position="16"/>
        <end position="26"/>
    </location>
</feature>
<feature type="compositionally biased region" description="Basic and acidic residues" evidence="1">
    <location>
        <begin position="1"/>
        <end position="13"/>
    </location>
</feature>
<proteinExistence type="predicted"/>
<name>A0A452I557_9SAUR</name>
<keyword evidence="3" id="KW-1185">Reference proteome</keyword>
<dbReference type="AlphaFoldDB" id="A0A452I557"/>
<evidence type="ECO:0000313" key="2">
    <source>
        <dbReference type="Ensembl" id="ENSGAGP00000022707.1"/>
    </source>
</evidence>
<feature type="region of interest" description="Disordered" evidence="1">
    <location>
        <begin position="167"/>
        <end position="186"/>
    </location>
</feature>
<feature type="compositionally biased region" description="Basic and acidic residues" evidence="1">
    <location>
        <begin position="230"/>
        <end position="274"/>
    </location>
</feature>
<dbReference type="InterPro" id="IPR026185">
    <property type="entry name" value="EPSTI1"/>
</dbReference>
<feature type="region of interest" description="Disordered" evidence="1">
    <location>
        <begin position="205"/>
        <end position="315"/>
    </location>
</feature>
<evidence type="ECO:0000256" key="1">
    <source>
        <dbReference type="SAM" id="MobiDB-lite"/>
    </source>
</evidence>
<feature type="compositionally biased region" description="Basic and acidic residues" evidence="1">
    <location>
        <begin position="299"/>
        <end position="315"/>
    </location>
</feature>
<protein>
    <submittedName>
        <fullName evidence="2">Uncharacterized protein</fullName>
    </submittedName>
</protein>
<accession>A0A452I557</accession>
<organism evidence="2 3">
    <name type="scientific">Gopherus agassizii</name>
    <name type="common">Agassiz's desert tortoise</name>
    <dbReference type="NCBI Taxonomy" id="38772"/>
    <lineage>
        <taxon>Eukaryota</taxon>
        <taxon>Metazoa</taxon>
        <taxon>Chordata</taxon>
        <taxon>Craniata</taxon>
        <taxon>Vertebrata</taxon>
        <taxon>Euteleostomi</taxon>
        <taxon>Archelosauria</taxon>
        <taxon>Testudinata</taxon>
        <taxon>Testudines</taxon>
        <taxon>Cryptodira</taxon>
        <taxon>Durocryptodira</taxon>
        <taxon>Testudinoidea</taxon>
        <taxon>Testudinidae</taxon>
        <taxon>Gopherus</taxon>
    </lineage>
</organism>
<reference evidence="2" key="2">
    <citation type="submission" date="2025-08" db="UniProtKB">
        <authorList>
            <consortium name="Ensembl"/>
        </authorList>
    </citation>
    <scope>IDENTIFICATION</scope>
</reference>